<gene>
    <name evidence="6" type="ORF">A9Q02_04200</name>
</gene>
<dbReference type="PANTHER" id="PTHR11122:SF13">
    <property type="entry name" value="GLUCOSE-6-PHOSPHATE 1-EPIMERASE"/>
    <property type="match status" value="1"/>
</dbReference>
<dbReference type="Pfam" id="PF01263">
    <property type="entry name" value="Aldose_epim"/>
    <property type="match status" value="1"/>
</dbReference>
<evidence type="ECO:0000256" key="4">
    <source>
        <dbReference type="PIRNR" id="PIRNR016020"/>
    </source>
</evidence>
<dbReference type="EC" id="5.1.3.15" evidence="4"/>
<dbReference type="GO" id="GO:0030246">
    <property type="term" value="F:carbohydrate binding"/>
    <property type="evidence" value="ECO:0007669"/>
    <property type="project" value="UniProtKB-UniRule"/>
</dbReference>
<proteinExistence type="inferred from homology"/>
<dbReference type="PANTHER" id="PTHR11122">
    <property type="entry name" value="APOSPORY-ASSOCIATED PROTEIN C-RELATED"/>
    <property type="match status" value="1"/>
</dbReference>
<accession>A0A2H3L3E5</accession>
<dbReference type="InterPro" id="IPR014718">
    <property type="entry name" value="GH-type_carb-bd"/>
</dbReference>
<dbReference type="CDD" id="cd09020">
    <property type="entry name" value="D-hex-6-P-epi_like"/>
    <property type="match status" value="1"/>
</dbReference>
<dbReference type="InterPro" id="IPR025532">
    <property type="entry name" value="G6P_1-epimerase"/>
</dbReference>
<dbReference type="Gene3D" id="2.70.98.10">
    <property type="match status" value="1"/>
</dbReference>
<organism evidence="6 7">
    <name type="scientific">Candidatus Chloroploca asiatica</name>
    <dbReference type="NCBI Taxonomy" id="1506545"/>
    <lineage>
        <taxon>Bacteria</taxon>
        <taxon>Bacillati</taxon>
        <taxon>Chloroflexota</taxon>
        <taxon>Chloroflexia</taxon>
        <taxon>Chloroflexales</taxon>
        <taxon>Chloroflexineae</taxon>
        <taxon>Oscillochloridaceae</taxon>
        <taxon>Candidatus Chloroploca</taxon>
    </lineage>
</organism>
<dbReference type="InterPro" id="IPR008183">
    <property type="entry name" value="Aldose_1/G6P_1-epimerase"/>
</dbReference>
<dbReference type="PIRSF" id="PIRSF016020">
    <property type="entry name" value="PHexose_mutarotase"/>
    <property type="match status" value="1"/>
</dbReference>
<reference evidence="6 7" key="1">
    <citation type="submission" date="2016-05" db="EMBL/GenBank/DDBJ databases">
        <authorList>
            <person name="Lavstsen T."/>
            <person name="Jespersen J.S."/>
        </authorList>
    </citation>
    <scope>NUCLEOTIDE SEQUENCE [LARGE SCALE GENOMIC DNA]</scope>
    <source>
        <strain evidence="6 7">B7-9</strain>
    </source>
</reference>
<dbReference type="EMBL" id="LYXE01000127">
    <property type="protein sequence ID" value="PDV97662.1"/>
    <property type="molecule type" value="Genomic_DNA"/>
</dbReference>
<dbReference type="Proteomes" id="UP000220922">
    <property type="component" value="Unassembled WGS sequence"/>
</dbReference>
<dbReference type="InterPro" id="IPR011013">
    <property type="entry name" value="Gal_mutarotase_sf_dom"/>
</dbReference>
<comment type="similarity">
    <text evidence="2 4">Belongs to the glucose-6-phosphate 1-epimerase family.</text>
</comment>
<sequence>MDRTGLQARFGLAGRVEFVDDPGGMVTARLMADEGTATVALYRGQVLTYQPVGGPPLLWASQAALKANRPPVHGGIPICWPWFGAHPSDPSKPLHGFVRERWWQVDSSGVNATGVWLQLSLSHDETTLALWPYAFRLTLTVTVGKHLEVALKITNLDAEAFVWSGALHSYFQVTDVTQCGIIGLEGVTYFDKVTHETHTQSGPVNIGAEIDRVYQGTTATCFLEDPVQGHTIRIAKQGSHSTVIWNPWHAKAEQIPDFADEASTSMICIETANALAATMMLAPDESHTMMAIIDRLEKK</sequence>
<comment type="caution">
    <text evidence="6">The sequence shown here is derived from an EMBL/GenBank/DDBJ whole genome shotgun (WGS) entry which is preliminary data.</text>
</comment>
<evidence type="ECO:0000313" key="7">
    <source>
        <dbReference type="Proteomes" id="UP000220922"/>
    </source>
</evidence>
<evidence type="ECO:0000256" key="3">
    <source>
        <dbReference type="ARBA" id="ARBA00023235"/>
    </source>
</evidence>
<name>A0A2H3L3E5_9CHLR</name>
<evidence type="ECO:0000256" key="1">
    <source>
        <dbReference type="ARBA" id="ARBA00001096"/>
    </source>
</evidence>
<dbReference type="GO" id="GO:0005975">
    <property type="term" value="P:carbohydrate metabolic process"/>
    <property type="evidence" value="ECO:0007669"/>
    <property type="project" value="InterPro"/>
</dbReference>
<dbReference type="SUPFAM" id="SSF74650">
    <property type="entry name" value="Galactose mutarotase-like"/>
    <property type="match status" value="1"/>
</dbReference>
<evidence type="ECO:0000256" key="2">
    <source>
        <dbReference type="ARBA" id="ARBA00005866"/>
    </source>
</evidence>
<keyword evidence="7" id="KW-1185">Reference proteome</keyword>
<dbReference type="GO" id="GO:0047938">
    <property type="term" value="F:glucose-6-phosphate 1-epimerase activity"/>
    <property type="evidence" value="ECO:0007669"/>
    <property type="project" value="UniProtKB-UniRule"/>
</dbReference>
<comment type="catalytic activity">
    <reaction evidence="1">
        <text>alpha-D-glucose 6-phosphate = beta-D-glucose 6-phosphate</text>
        <dbReference type="Rhea" id="RHEA:16249"/>
        <dbReference type="ChEBI" id="CHEBI:58225"/>
        <dbReference type="ChEBI" id="CHEBI:58247"/>
        <dbReference type="EC" id="5.1.3.15"/>
    </reaction>
</comment>
<protein>
    <recommendedName>
        <fullName evidence="4">Putative glucose-6-phosphate 1-epimerase</fullName>
        <ecNumber evidence="4">5.1.3.15</ecNumber>
    </recommendedName>
</protein>
<dbReference type="AlphaFoldDB" id="A0A2H3L3E5"/>
<feature type="active site" evidence="5">
    <location>
        <position position="168"/>
    </location>
</feature>
<evidence type="ECO:0000313" key="6">
    <source>
        <dbReference type="EMBL" id="PDV97662.1"/>
    </source>
</evidence>
<dbReference type="OrthoDB" id="9790727at2"/>
<feature type="active site" evidence="5">
    <location>
        <position position="270"/>
    </location>
</feature>
<keyword evidence="3 4" id="KW-0413">Isomerase</keyword>
<evidence type="ECO:0000256" key="5">
    <source>
        <dbReference type="PIRSR" id="PIRSR016020-1"/>
    </source>
</evidence>
<dbReference type="RefSeq" id="WP_097654289.1">
    <property type="nucleotide sequence ID" value="NZ_LYXE01000127.1"/>
</dbReference>